<dbReference type="Pfam" id="PF03980">
    <property type="entry name" value="Nnf1"/>
    <property type="match status" value="1"/>
</dbReference>
<protein>
    <recommendedName>
        <fullName evidence="15">Nnf1-domain-containing protein</fullName>
    </recommendedName>
</protein>
<dbReference type="Proteomes" id="UP000271337">
    <property type="component" value="Unassembled WGS sequence"/>
</dbReference>
<evidence type="ECO:0000313" key="11">
    <source>
        <dbReference type="EMBL" id="RMY22158.1"/>
    </source>
</evidence>
<evidence type="ECO:0000313" key="13">
    <source>
        <dbReference type="Proteomes" id="UP000271337"/>
    </source>
</evidence>
<dbReference type="VEuPathDB" id="FungiDB:BTJ68_07860"/>
<dbReference type="EMBL" id="QWIL01000204">
    <property type="protein sequence ID" value="RMY22158.1"/>
    <property type="molecule type" value="Genomic_DNA"/>
</dbReference>
<evidence type="ECO:0000256" key="2">
    <source>
        <dbReference type="ARBA" id="ARBA00004629"/>
    </source>
</evidence>
<name>A0A3M7A3Y5_HORWE</name>
<evidence type="ECO:0000313" key="14">
    <source>
        <dbReference type="Proteomes" id="UP000276864"/>
    </source>
</evidence>
<evidence type="ECO:0000256" key="1">
    <source>
        <dbReference type="ARBA" id="ARBA00004123"/>
    </source>
</evidence>
<feature type="region of interest" description="Disordered" evidence="10">
    <location>
        <begin position="1"/>
        <end position="30"/>
    </location>
</feature>
<comment type="caution">
    <text evidence="11">The sequence shown here is derived from an EMBL/GenBank/DDBJ whole genome shotgun (WGS) entry which is preliminary data.</text>
</comment>
<keyword evidence="3" id="KW-0158">Chromosome</keyword>
<keyword evidence="6" id="KW-0995">Kinetochore</keyword>
<dbReference type="InterPro" id="IPR007128">
    <property type="entry name" value="PMF1/Nnf1"/>
</dbReference>
<dbReference type="GO" id="GO:0005634">
    <property type="term" value="C:nucleus"/>
    <property type="evidence" value="ECO:0007669"/>
    <property type="project" value="UniProtKB-SubCell"/>
</dbReference>
<evidence type="ECO:0000256" key="6">
    <source>
        <dbReference type="ARBA" id="ARBA00022838"/>
    </source>
</evidence>
<evidence type="ECO:0000256" key="5">
    <source>
        <dbReference type="ARBA" id="ARBA00022776"/>
    </source>
</evidence>
<evidence type="ECO:0000256" key="10">
    <source>
        <dbReference type="SAM" id="MobiDB-lite"/>
    </source>
</evidence>
<keyword evidence="9" id="KW-0137">Centromere</keyword>
<feature type="compositionally biased region" description="Polar residues" evidence="10">
    <location>
        <begin position="1"/>
        <end position="10"/>
    </location>
</feature>
<comment type="subcellular location">
    <subcellularLocation>
        <location evidence="2">Chromosome</location>
        <location evidence="2">Centromere</location>
        <location evidence="2">Kinetochore</location>
    </subcellularLocation>
    <subcellularLocation>
        <location evidence="1">Nucleus</location>
    </subcellularLocation>
</comment>
<sequence>MKAKWQTNGLTAGEAARQSKSRVTAAPAPFPSPEFMPEVVKLYETQSSMAAEIQNPPLDRSPSPASAPPVASAPGPRAAALQKLYNDAINHVLKTCSYDNFAKCFPTPSKEVPQSMRQLHEQFNEKLGNQLRSNFEDVLRDRNVVPSLNELDRLVEEAKRRKARAQEEGVESSPMPPHTLPAAQLYLAHLSPSLTQASQEIQQQQEVTQAENSELLDRVLQQRSEIATLVQGLENVVADLDASVAALKPEELDALREEGRDVDEEMRMVT</sequence>
<keyword evidence="5" id="KW-0498">Mitosis</keyword>
<dbReference type="EMBL" id="QWIM01000393">
    <property type="protein sequence ID" value="RMY35210.1"/>
    <property type="molecule type" value="Genomic_DNA"/>
</dbReference>
<evidence type="ECO:0000256" key="9">
    <source>
        <dbReference type="ARBA" id="ARBA00023328"/>
    </source>
</evidence>
<proteinExistence type="predicted"/>
<evidence type="ECO:0000256" key="7">
    <source>
        <dbReference type="ARBA" id="ARBA00023242"/>
    </source>
</evidence>
<evidence type="ECO:0000256" key="8">
    <source>
        <dbReference type="ARBA" id="ARBA00023306"/>
    </source>
</evidence>
<dbReference type="AlphaFoldDB" id="A0A3M7A3Y5"/>
<dbReference type="PANTHER" id="PTHR15459">
    <property type="entry name" value="POLYAMINE-MODULATED FACTOR 1"/>
    <property type="match status" value="1"/>
</dbReference>
<keyword evidence="7" id="KW-0539">Nucleus</keyword>
<dbReference type="PANTHER" id="PTHR15459:SF3">
    <property type="entry name" value="POLYAMINE-MODULATED FACTOR 1"/>
    <property type="match status" value="1"/>
</dbReference>
<keyword evidence="4" id="KW-0132">Cell division</keyword>
<evidence type="ECO:0008006" key="15">
    <source>
        <dbReference type="Google" id="ProtNLM"/>
    </source>
</evidence>
<organism evidence="11 13">
    <name type="scientific">Hortaea werneckii</name>
    <name type="common">Black yeast</name>
    <name type="synonym">Cladosporium werneckii</name>
    <dbReference type="NCBI Taxonomy" id="91943"/>
    <lineage>
        <taxon>Eukaryota</taxon>
        <taxon>Fungi</taxon>
        <taxon>Dikarya</taxon>
        <taxon>Ascomycota</taxon>
        <taxon>Pezizomycotina</taxon>
        <taxon>Dothideomycetes</taxon>
        <taxon>Dothideomycetidae</taxon>
        <taxon>Mycosphaerellales</taxon>
        <taxon>Teratosphaeriaceae</taxon>
        <taxon>Hortaea</taxon>
    </lineage>
</organism>
<dbReference type="OrthoDB" id="18453at2759"/>
<keyword evidence="8" id="KW-0131">Cell cycle</keyword>
<gene>
    <name evidence="12" type="ORF">D0866_04751</name>
    <name evidence="11" type="ORF">D0867_02894</name>
</gene>
<dbReference type="Proteomes" id="UP000276864">
    <property type="component" value="Unassembled WGS sequence"/>
</dbReference>
<evidence type="ECO:0000256" key="4">
    <source>
        <dbReference type="ARBA" id="ARBA00022618"/>
    </source>
</evidence>
<evidence type="ECO:0000313" key="12">
    <source>
        <dbReference type="EMBL" id="RMY35210.1"/>
    </source>
</evidence>
<evidence type="ECO:0000256" key="3">
    <source>
        <dbReference type="ARBA" id="ARBA00022454"/>
    </source>
</evidence>
<dbReference type="GO" id="GO:0000444">
    <property type="term" value="C:MIS12/MIND type complex"/>
    <property type="evidence" value="ECO:0007669"/>
    <property type="project" value="InterPro"/>
</dbReference>
<dbReference type="GO" id="GO:0007059">
    <property type="term" value="P:chromosome segregation"/>
    <property type="evidence" value="ECO:0007669"/>
    <property type="project" value="TreeGrafter"/>
</dbReference>
<feature type="region of interest" description="Disordered" evidence="10">
    <location>
        <begin position="47"/>
        <end position="75"/>
    </location>
</feature>
<dbReference type="GO" id="GO:0051301">
    <property type="term" value="P:cell division"/>
    <property type="evidence" value="ECO:0007669"/>
    <property type="project" value="UniProtKB-KW"/>
</dbReference>
<feature type="compositionally biased region" description="Low complexity" evidence="10">
    <location>
        <begin position="56"/>
        <end position="75"/>
    </location>
</feature>
<reference evidence="13 14" key="1">
    <citation type="journal article" date="2018" name="BMC Genomics">
        <title>Genomic evidence for intraspecific hybridization in a clonal and extremely halotolerant yeast.</title>
        <authorList>
            <person name="Gostincar C."/>
            <person name="Stajich J.E."/>
            <person name="Zupancic J."/>
            <person name="Zalar P."/>
            <person name="Gunde-Cimerman N."/>
        </authorList>
    </citation>
    <scope>NUCLEOTIDE SEQUENCE [LARGE SCALE GENOMIC DNA]</scope>
    <source>
        <strain evidence="12 14">EXF-6651</strain>
        <strain evidence="11 13">EXF-6669</strain>
    </source>
</reference>
<accession>A0A3M7A3Y5</accession>